<keyword evidence="5" id="KW-1185">Reference proteome</keyword>
<keyword evidence="1" id="KW-1133">Transmembrane helix</keyword>
<dbReference type="EMBL" id="CM003608">
    <property type="protein sequence ID" value="KYP65162.1"/>
    <property type="molecule type" value="Genomic_DNA"/>
</dbReference>
<organism evidence="3 5">
    <name type="scientific">Cajanus cajan</name>
    <name type="common">Pigeon pea</name>
    <name type="synonym">Cajanus indicus</name>
    <dbReference type="NCBI Taxonomy" id="3821"/>
    <lineage>
        <taxon>Eukaryota</taxon>
        <taxon>Viridiplantae</taxon>
        <taxon>Streptophyta</taxon>
        <taxon>Embryophyta</taxon>
        <taxon>Tracheophyta</taxon>
        <taxon>Spermatophyta</taxon>
        <taxon>Magnoliopsida</taxon>
        <taxon>eudicotyledons</taxon>
        <taxon>Gunneridae</taxon>
        <taxon>Pentapetalae</taxon>
        <taxon>rosids</taxon>
        <taxon>fabids</taxon>
        <taxon>Fabales</taxon>
        <taxon>Fabaceae</taxon>
        <taxon>Papilionoideae</taxon>
        <taxon>50 kb inversion clade</taxon>
        <taxon>NPAAA clade</taxon>
        <taxon>indigoferoid/millettioid clade</taxon>
        <taxon>Phaseoleae</taxon>
        <taxon>Cajanus</taxon>
    </lineage>
</organism>
<dbReference type="EMBL" id="CM003608">
    <property type="protein sequence ID" value="KYP65181.1"/>
    <property type="molecule type" value="Genomic_DNA"/>
</dbReference>
<accession>A0A151TDN3</accession>
<protein>
    <submittedName>
        <fullName evidence="3">UPF0481 protein At3g47200 family</fullName>
    </submittedName>
</protein>
<dbReference type="Gramene" id="C.cajan_11060.t">
    <property type="protein sequence ID" value="C.cajan_11060.t.cds1"/>
    <property type="gene ID" value="C.cajan_11060"/>
</dbReference>
<evidence type="ECO:0000313" key="3">
    <source>
        <dbReference type="EMBL" id="KYP65162.1"/>
    </source>
</evidence>
<dbReference type="Gramene" id="C.cajan_11067.t">
    <property type="protein sequence ID" value="C.cajan_11067.t.cds1"/>
    <property type="gene ID" value="C.cajan_11067"/>
</dbReference>
<gene>
    <name evidence="2" type="ORF">KK1_011384</name>
    <name evidence="3" type="ORF">KK1_011391</name>
    <name evidence="4" type="ORF">KK1_011410</name>
</gene>
<dbReference type="Pfam" id="PF03140">
    <property type="entry name" value="DUF247"/>
    <property type="match status" value="1"/>
</dbReference>
<evidence type="ECO:0000256" key="1">
    <source>
        <dbReference type="SAM" id="Phobius"/>
    </source>
</evidence>
<evidence type="ECO:0000313" key="4">
    <source>
        <dbReference type="EMBL" id="KYP65181.1"/>
    </source>
</evidence>
<keyword evidence="1" id="KW-0812">Transmembrane</keyword>
<dbReference type="Proteomes" id="UP000075243">
    <property type="component" value="Chromosome 6"/>
</dbReference>
<dbReference type="InterPro" id="IPR004158">
    <property type="entry name" value="DUF247_pln"/>
</dbReference>
<reference evidence="3 5" key="1">
    <citation type="journal article" date="2012" name="Nat. Biotechnol.">
        <title>Draft genome sequence of pigeonpea (Cajanus cajan), an orphan legume crop of resource-poor farmers.</title>
        <authorList>
            <person name="Varshney R.K."/>
            <person name="Chen W."/>
            <person name="Li Y."/>
            <person name="Bharti A.K."/>
            <person name="Saxena R.K."/>
            <person name="Schlueter J.A."/>
            <person name="Donoghue M.T."/>
            <person name="Azam S."/>
            <person name="Fan G."/>
            <person name="Whaley A.M."/>
            <person name="Farmer A.D."/>
            <person name="Sheridan J."/>
            <person name="Iwata A."/>
            <person name="Tuteja R."/>
            <person name="Penmetsa R.V."/>
            <person name="Wu W."/>
            <person name="Upadhyaya H.D."/>
            <person name="Yang S.P."/>
            <person name="Shah T."/>
            <person name="Saxena K.B."/>
            <person name="Michael T."/>
            <person name="McCombie W.R."/>
            <person name="Yang B."/>
            <person name="Zhang G."/>
            <person name="Yang H."/>
            <person name="Wang J."/>
            <person name="Spillane C."/>
            <person name="Cook D.R."/>
            <person name="May G.D."/>
            <person name="Xu X."/>
            <person name="Jackson S.A."/>
        </authorList>
    </citation>
    <scope>NUCLEOTIDE SEQUENCE [LARGE SCALE GENOMIC DNA]</scope>
    <source>
        <strain evidence="5">cv. Asha</strain>
    </source>
</reference>
<dbReference type="PANTHER" id="PTHR31170:SF23">
    <property type="match status" value="1"/>
</dbReference>
<dbReference type="OMA" id="SQYLDVC"/>
<sequence>MERHKLSYCKAFLQRTNTTWDCWICYIKEEVEPHFHRFYSDTLEFSKEELVRIIFVDSSFILELFCRYHAQEWSREDVCLSTPWLKCYIRVDLLLLENQLPFSILQALFNKFFTTRSNYNIPSFLELSFKYFENFNRSNLSFDNISIKHFTDLVRTFHLQHPLQIRPSRIEQVLIQQLPSLTELCEAGVRIKVKSENKCLLDLTFSGGVLRIPELIVDDWTEFLFRNMVVLEQCHYPYESYIIDYVEIMEFLINTKEDVDKLIQKKVLINWLEDVDSVAIMFNGFGKNVTLSDRNSYYNQIFKELNDFYGNPCNILKSTLRRDYCKTPWQAAVSFAGIILLVLALVQTVFSILQVMHQ</sequence>
<evidence type="ECO:0000313" key="2">
    <source>
        <dbReference type="EMBL" id="KYP65155.1"/>
    </source>
</evidence>
<evidence type="ECO:0000313" key="5">
    <source>
        <dbReference type="Proteomes" id="UP000075243"/>
    </source>
</evidence>
<keyword evidence="1" id="KW-0472">Membrane</keyword>
<dbReference type="STRING" id="3821.A0A151TDN3"/>
<dbReference type="AlphaFoldDB" id="A0A151TDN3"/>
<dbReference type="PANTHER" id="PTHR31170">
    <property type="entry name" value="BNAC04G53230D PROTEIN"/>
    <property type="match status" value="1"/>
</dbReference>
<dbReference type="EMBL" id="CM003608">
    <property type="protein sequence ID" value="KYP65155.1"/>
    <property type="molecule type" value="Genomic_DNA"/>
</dbReference>
<proteinExistence type="predicted"/>
<name>A0A151TDN3_CAJCA</name>
<feature type="transmembrane region" description="Helical" evidence="1">
    <location>
        <begin position="329"/>
        <end position="353"/>
    </location>
</feature>
<dbReference type="Gramene" id="C.cajan_11086.t">
    <property type="protein sequence ID" value="C.cajan_11086.t.cds1"/>
    <property type="gene ID" value="C.cajan_11086"/>
</dbReference>